<dbReference type="Pfam" id="PF00010">
    <property type="entry name" value="HLH"/>
    <property type="match status" value="1"/>
</dbReference>
<dbReference type="InterPro" id="IPR036638">
    <property type="entry name" value="HLH_DNA-bd_sf"/>
</dbReference>
<evidence type="ECO:0000256" key="4">
    <source>
        <dbReference type="ARBA" id="ARBA00023163"/>
    </source>
</evidence>
<evidence type="ECO:0000256" key="5">
    <source>
        <dbReference type="ARBA" id="ARBA00023242"/>
    </source>
</evidence>
<dbReference type="GO" id="GO:0046983">
    <property type="term" value="F:protein dimerization activity"/>
    <property type="evidence" value="ECO:0007669"/>
    <property type="project" value="InterPro"/>
</dbReference>
<evidence type="ECO:0000259" key="7">
    <source>
        <dbReference type="PROSITE" id="PS50888"/>
    </source>
</evidence>
<feature type="region of interest" description="Disordered" evidence="6">
    <location>
        <begin position="188"/>
        <end position="241"/>
    </location>
</feature>
<keyword evidence="4" id="KW-0804">Transcription</keyword>
<dbReference type="InterPro" id="IPR011598">
    <property type="entry name" value="bHLH_dom"/>
</dbReference>
<organism evidence="8 9">
    <name type="scientific">Canna indica</name>
    <name type="common">Indian-shot</name>
    <dbReference type="NCBI Taxonomy" id="4628"/>
    <lineage>
        <taxon>Eukaryota</taxon>
        <taxon>Viridiplantae</taxon>
        <taxon>Streptophyta</taxon>
        <taxon>Embryophyta</taxon>
        <taxon>Tracheophyta</taxon>
        <taxon>Spermatophyta</taxon>
        <taxon>Magnoliopsida</taxon>
        <taxon>Liliopsida</taxon>
        <taxon>Zingiberales</taxon>
        <taxon>Cannaceae</taxon>
        <taxon>Canna</taxon>
    </lineage>
</organism>
<evidence type="ECO:0000256" key="3">
    <source>
        <dbReference type="ARBA" id="ARBA00023015"/>
    </source>
</evidence>
<dbReference type="PROSITE" id="PS50888">
    <property type="entry name" value="BHLH"/>
    <property type="match status" value="1"/>
</dbReference>
<dbReference type="AlphaFoldDB" id="A0AAQ3K173"/>
<dbReference type="PANTHER" id="PTHR45914">
    <property type="entry name" value="TRANSCRIPTION FACTOR HEC3-RELATED"/>
    <property type="match status" value="1"/>
</dbReference>
<feature type="domain" description="BHLH" evidence="7">
    <location>
        <begin position="293"/>
        <end position="342"/>
    </location>
</feature>
<keyword evidence="5" id="KW-0539">Nucleus</keyword>
<proteinExistence type="inferred from homology"/>
<dbReference type="SUPFAM" id="SSF47459">
    <property type="entry name" value="HLH, helix-loop-helix DNA-binding domain"/>
    <property type="match status" value="1"/>
</dbReference>
<dbReference type="InterPro" id="IPR045843">
    <property type="entry name" value="IND-like"/>
</dbReference>
<dbReference type="GO" id="GO:0005634">
    <property type="term" value="C:nucleus"/>
    <property type="evidence" value="ECO:0007669"/>
    <property type="project" value="UniProtKB-SubCell"/>
</dbReference>
<comment type="subcellular location">
    <subcellularLocation>
        <location evidence="1">Nucleus</location>
    </subcellularLocation>
</comment>
<protein>
    <recommendedName>
        <fullName evidence="7">BHLH domain-containing protein</fullName>
    </recommendedName>
</protein>
<name>A0AAQ3K173_9LILI</name>
<reference evidence="8 9" key="1">
    <citation type="submission" date="2023-10" db="EMBL/GenBank/DDBJ databases">
        <title>Chromosome-scale genome assembly provides insights into flower coloration mechanisms of Canna indica.</title>
        <authorList>
            <person name="Li C."/>
        </authorList>
    </citation>
    <scope>NUCLEOTIDE SEQUENCE [LARGE SCALE GENOMIC DNA]</scope>
    <source>
        <tissue evidence="8">Flower</tissue>
    </source>
</reference>
<dbReference type="PANTHER" id="PTHR45914:SF12">
    <property type="entry name" value="TRANSCRIPTION FACTOR BHLH87"/>
    <property type="match status" value="1"/>
</dbReference>
<gene>
    <name evidence="8" type="ORF">Cni_G07891</name>
</gene>
<keyword evidence="3" id="KW-0805">Transcription regulation</keyword>
<evidence type="ECO:0000256" key="2">
    <source>
        <dbReference type="ARBA" id="ARBA00005510"/>
    </source>
</evidence>
<accession>A0AAQ3K173</accession>
<dbReference type="SMART" id="SM00353">
    <property type="entry name" value="HLH"/>
    <property type="match status" value="1"/>
</dbReference>
<dbReference type="CDD" id="cd11454">
    <property type="entry name" value="bHLH_AtIND_like"/>
    <property type="match status" value="1"/>
</dbReference>
<dbReference type="Proteomes" id="UP001327560">
    <property type="component" value="Chromosome 2"/>
</dbReference>
<evidence type="ECO:0000313" key="8">
    <source>
        <dbReference type="EMBL" id="WOK99179.1"/>
    </source>
</evidence>
<keyword evidence="9" id="KW-1185">Reference proteome</keyword>
<dbReference type="GO" id="GO:0003700">
    <property type="term" value="F:DNA-binding transcription factor activity"/>
    <property type="evidence" value="ECO:0007669"/>
    <property type="project" value="InterPro"/>
</dbReference>
<sequence length="398" mass="43440">MESLGWGNPPASSSNLSVCGEDYSRMTGELDELDASLLSSSVHLQGIVACGDLNNVNQVMSATADVLAPTTRQEVMRLNSQSELMESGSIWSDDDLILSQACSPFPLVAGSKTVDECCSLIEDLGASTGELLVIGNAANNDDDVISAIFSGSTTDNFCNLSCSGNISSGESENYEAVSLNPVIGTAAAKRHMEERSTLPRTNPSLKEEDEEDEGRQVSSSRTRHYRLKKPRSEVNHSRGSTFSFNHHESNYYEPDTEAIAQVKEMIYRAAALRPVTLGADEAVERPKRKNVKISSDPQTVAARHRRERISERLRMLQKLVPGGSKLDTATMLDEAANYLRFLKSQVRALETLGSSSSSIRHIDPTASIHTSSSSMHPFPLALNQQAFTVQRLYPTKKP</sequence>
<evidence type="ECO:0000313" key="9">
    <source>
        <dbReference type="Proteomes" id="UP001327560"/>
    </source>
</evidence>
<dbReference type="EMBL" id="CP136891">
    <property type="protein sequence ID" value="WOK99179.1"/>
    <property type="molecule type" value="Genomic_DNA"/>
</dbReference>
<dbReference type="Gene3D" id="4.10.280.10">
    <property type="entry name" value="Helix-loop-helix DNA-binding domain"/>
    <property type="match status" value="1"/>
</dbReference>
<evidence type="ECO:0000256" key="6">
    <source>
        <dbReference type="SAM" id="MobiDB-lite"/>
    </source>
</evidence>
<comment type="similarity">
    <text evidence="2">Belongs to the bHLH protein family.</text>
</comment>
<evidence type="ECO:0000256" key="1">
    <source>
        <dbReference type="ARBA" id="ARBA00004123"/>
    </source>
</evidence>